<comment type="subcellular location">
    <subcellularLocation>
        <location evidence="8">Prevacuolar compartment membrane</location>
        <topology evidence="8">Single-pass type IV membrane protein</topology>
    </subcellularLocation>
</comment>
<proteinExistence type="inferred from homology"/>
<dbReference type="InterPro" id="IPR038407">
    <property type="entry name" value="v-SNARE_N_sf"/>
</dbReference>
<keyword evidence="12" id="KW-1185">Reference proteome</keyword>
<keyword evidence="3" id="KW-0812">Transmembrane</keyword>
<keyword evidence="2" id="KW-0813">Transport</keyword>
<keyword evidence="7" id="KW-0472">Membrane</keyword>
<dbReference type="Pfam" id="PF12352">
    <property type="entry name" value="V-SNARE_C"/>
    <property type="match status" value="1"/>
</dbReference>
<dbReference type="FunFam" id="1.20.58.400:FF:000001">
    <property type="entry name" value="Vesicle transport through interaction with t-SNAREs homolog 1A"/>
    <property type="match status" value="1"/>
</dbReference>
<organism evidence="11 12">
    <name type="scientific">Marchantia polymorpha</name>
    <name type="common">Common liverwort</name>
    <name type="synonym">Marchantia aquatica</name>
    <dbReference type="NCBI Taxonomy" id="3197"/>
    <lineage>
        <taxon>Eukaryota</taxon>
        <taxon>Viridiplantae</taxon>
        <taxon>Streptophyta</taxon>
        <taxon>Embryophyta</taxon>
        <taxon>Marchantiophyta</taxon>
        <taxon>Marchantiopsida</taxon>
        <taxon>Marchantiidae</taxon>
        <taxon>Marchantiales</taxon>
        <taxon>Marchantiaceae</taxon>
        <taxon>Marchantia</taxon>
    </lineage>
</organism>
<dbReference type="CDD" id="cd15862">
    <property type="entry name" value="SNARE_Vti1"/>
    <property type="match status" value="1"/>
</dbReference>
<dbReference type="Pfam" id="PF05008">
    <property type="entry name" value="V-SNARE"/>
    <property type="match status" value="1"/>
</dbReference>
<dbReference type="GO" id="GO:0006886">
    <property type="term" value="P:intracellular protein transport"/>
    <property type="evidence" value="ECO:0007669"/>
    <property type="project" value="InterPro"/>
</dbReference>
<sequence length="196" mass="21869">MSEIFEGYERQYCELSTSLSRKCTSTGLLNGEEKKQKLSELKTGLDEAEALIRKMDLEARSLPPTPKATLLAKLREYKSDLNNLKREVKKSSTNDVSASRDELMEGGMADSASSAADQRARLLLSTERLNQTGERVKDSKKTLLETEELGVSILQDLHTQRLNLLHARETLHGVDDNVGIGQRIMKGLGFWKGLGF</sequence>
<dbReference type="EMBL" id="KZ772691">
    <property type="protein sequence ID" value="PTQ44641.1"/>
    <property type="molecule type" value="Genomic_DNA"/>
</dbReference>
<dbReference type="Proteomes" id="UP000244005">
    <property type="component" value="Unassembled WGS sequence"/>
</dbReference>
<evidence type="ECO:0000256" key="5">
    <source>
        <dbReference type="ARBA" id="ARBA00022989"/>
    </source>
</evidence>
<evidence type="ECO:0000256" key="4">
    <source>
        <dbReference type="ARBA" id="ARBA00022927"/>
    </source>
</evidence>
<comment type="similarity">
    <text evidence="1">Belongs to the VTI1 family.</text>
</comment>
<keyword evidence="4" id="KW-0653">Protein transport</keyword>
<dbReference type="InterPro" id="IPR007705">
    <property type="entry name" value="Vesicle_trsprt_v-SNARE_N"/>
</dbReference>
<dbReference type="Gramene" id="Mp1g12970.2">
    <property type="protein sequence ID" value="Mp1g12970.2.cds"/>
    <property type="gene ID" value="Mp1g12970"/>
</dbReference>
<dbReference type="FunFam" id="1.20.5.110:FF:000002">
    <property type="entry name" value="Vesicle transport through interaction with t-SNAREsB"/>
    <property type="match status" value="1"/>
</dbReference>
<evidence type="ECO:0000256" key="9">
    <source>
        <dbReference type="SAM" id="Coils"/>
    </source>
</evidence>
<keyword evidence="5" id="KW-1133">Transmembrane helix</keyword>
<evidence type="ECO:0000256" key="8">
    <source>
        <dbReference type="ARBA" id="ARBA00060376"/>
    </source>
</evidence>
<dbReference type="PANTHER" id="PTHR21230:SF26">
    <property type="entry name" value="VESICLE TRANSPORT THROUGH INTERACTION WITH T-SNARES HOMOLOG 1A"/>
    <property type="match status" value="1"/>
</dbReference>
<name>A0A2R6XEY6_MARPO</name>
<feature type="coiled-coil region" evidence="9">
    <location>
        <begin position="31"/>
        <end position="94"/>
    </location>
</feature>
<evidence type="ECO:0000256" key="7">
    <source>
        <dbReference type="ARBA" id="ARBA00023136"/>
    </source>
</evidence>
<dbReference type="GO" id="GO:0031090">
    <property type="term" value="C:organelle membrane"/>
    <property type="evidence" value="ECO:0007669"/>
    <property type="project" value="UniProtKB-ARBA"/>
</dbReference>
<dbReference type="SUPFAM" id="SSF58038">
    <property type="entry name" value="SNARE fusion complex"/>
    <property type="match status" value="1"/>
</dbReference>
<accession>A0A2R6XEY6</accession>
<dbReference type="OrthoDB" id="430637at2759"/>
<feature type="domain" description="Vesicle transport v-SNARE N-terminal" evidence="10">
    <location>
        <begin position="1"/>
        <end position="91"/>
    </location>
</feature>
<evidence type="ECO:0000256" key="2">
    <source>
        <dbReference type="ARBA" id="ARBA00022448"/>
    </source>
</evidence>
<dbReference type="Gene3D" id="1.20.5.110">
    <property type="match status" value="1"/>
</dbReference>
<keyword evidence="6 9" id="KW-0175">Coiled coil</keyword>
<reference evidence="12" key="1">
    <citation type="journal article" date="2017" name="Cell">
        <title>Insights into land plant evolution garnered from the Marchantia polymorpha genome.</title>
        <authorList>
            <person name="Bowman J.L."/>
            <person name="Kohchi T."/>
            <person name="Yamato K.T."/>
            <person name="Jenkins J."/>
            <person name="Shu S."/>
            <person name="Ishizaki K."/>
            <person name="Yamaoka S."/>
            <person name="Nishihama R."/>
            <person name="Nakamura Y."/>
            <person name="Berger F."/>
            <person name="Adam C."/>
            <person name="Aki S.S."/>
            <person name="Althoff F."/>
            <person name="Araki T."/>
            <person name="Arteaga-Vazquez M.A."/>
            <person name="Balasubrmanian S."/>
            <person name="Barry K."/>
            <person name="Bauer D."/>
            <person name="Boehm C.R."/>
            <person name="Briginshaw L."/>
            <person name="Caballero-Perez J."/>
            <person name="Catarino B."/>
            <person name="Chen F."/>
            <person name="Chiyoda S."/>
            <person name="Chovatia M."/>
            <person name="Davies K.M."/>
            <person name="Delmans M."/>
            <person name="Demura T."/>
            <person name="Dierschke T."/>
            <person name="Dolan L."/>
            <person name="Dorantes-Acosta A.E."/>
            <person name="Eklund D.M."/>
            <person name="Florent S.N."/>
            <person name="Flores-Sandoval E."/>
            <person name="Fujiyama A."/>
            <person name="Fukuzawa H."/>
            <person name="Galik B."/>
            <person name="Grimanelli D."/>
            <person name="Grimwood J."/>
            <person name="Grossniklaus U."/>
            <person name="Hamada T."/>
            <person name="Haseloff J."/>
            <person name="Hetherington A.J."/>
            <person name="Higo A."/>
            <person name="Hirakawa Y."/>
            <person name="Hundley H.N."/>
            <person name="Ikeda Y."/>
            <person name="Inoue K."/>
            <person name="Inoue S.I."/>
            <person name="Ishida S."/>
            <person name="Jia Q."/>
            <person name="Kakita M."/>
            <person name="Kanazawa T."/>
            <person name="Kawai Y."/>
            <person name="Kawashima T."/>
            <person name="Kennedy M."/>
            <person name="Kinose K."/>
            <person name="Kinoshita T."/>
            <person name="Kohara Y."/>
            <person name="Koide E."/>
            <person name="Komatsu K."/>
            <person name="Kopischke S."/>
            <person name="Kubo M."/>
            <person name="Kyozuka J."/>
            <person name="Lagercrantz U."/>
            <person name="Lin S.S."/>
            <person name="Lindquist E."/>
            <person name="Lipzen A.M."/>
            <person name="Lu C.W."/>
            <person name="De Luna E."/>
            <person name="Martienssen R.A."/>
            <person name="Minamino N."/>
            <person name="Mizutani M."/>
            <person name="Mizutani M."/>
            <person name="Mochizuki N."/>
            <person name="Monte I."/>
            <person name="Mosher R."/>
            <person name="Nagasaki H."/>
            <person name="Nakagami H."/>
            <person name="Naramoto S."/>
            <person name="Nishitani K."/>
            <person name="Ohtani M."/>
            <person name="Okamoto T."/>
            <person name="Okumura M."/>
            <person name="Phillips J."/>
            <person name="Pollak B."/>
            <person name="Reinders A."/>
            <person name="Rovekamp M."/>
            <person name="Sano R."/>
            <person name="Sawa S."/>
            <person name="Schmid M.W."/>
            <person name="Shirakawa M."/>
            <person name="Solano R."/>
            <person name="Spunde A."/>
            <person name="Suetsugu N."/>
            <person name="Sugano S."/>
            <person name="Sugiyama A."/>
            <person name="Sun R."/>
            <person name="Suzuki Y."/>
            <person name="Takenaka M."/>
            <person name="Takezawa D."/>
            <person name="Tomogane H."/>
            <person name="Tsuzuki M."/>
            <person name="Ueda T."/>
            <person name="Umeda M."/>
            <person name="Ward J.M."/>
            <person name="Watanabe Y."/>
            <person name="Yazaki K."/>
            <person name="Yokoyama R."/>
            <person name="Yoshitake Y."/>
            <person name="Yotsui I."/>
            <person name="Zachgo S."/>
            <person name="Schmutz J."/>
        </authorList>
    </citation>
    <scope>NUCLEOTIDE SEQUENCE [LARGE SCALE GENOMIC DNA]</scope>
    <source>
        <strain evidence="12">Tak-1</strain>
    </source>
</reference>
<dbReference type="AlphaFoldDB" id="A0A2R6XEY6"/>
<dbReference type="InterPro" id="IPR010989">
    <property type="entry name" value="SNARE"/>
</dbReference>
<evidence type="ECO:0000256" key="3">
    <source>
        <dbReference type="ARBA" id="ARBA00022692"/>
    </source>
</evidence>
<dbReference type="GO" id="GO:0016192">
    <property type="term" value="P:vesicle-mediated transport"/>
    <property type="evidence" value="ECO:0007669"/>
    <property type="project" value="InterPro"/>
</dbReference>
<evidence type="ECO:0000313" key="11">
    <source>
        <dbReference type="EMBL" id="PTQ44641.1"/>
    </source>
</evidence>
<dbReference type="GO" id="GO:0005768">
    <property type="term" value="C:endosome"/>
    <property type="evidence" value="ECO:0007669"/>
    <property type="project" value="UniProtKB-ARBA"/>
</dbReference>
<gene>
    <name evidence="11" type="ORF">MARPO_0019s0067</name>
</gene>
<evidence type="ECO:0000259" key="10">
    <source>
        <dbReference type="Pfam" id="PF05008"/>
    </source>
</evidence>
<evidence type="ECO:0000256" key="6">
    <source>
        <dbReference type="ARBA" id="ARBA00023054"/>
    </source>
</evidence>
<evidence type="ECO:0000256" key="1">
    <source>
        <dbReference type="ARBA" id="ARBA00006108"/>
    </source>
</evidence>
<protein>
    <recommendedName>
        <fullName evidence="10">Vesicle transport v-SNARE N-terminal domain-containing protein</fullName>
    </recommendedName>
</protein>
<dbReference type="SUPFAM" id="SSF47661">
    <property type="entry name" value="t-snare proteins"/>
    <property type="match status" value="1"/>
</dbReference>
<dbReference type="PANTHER" id="PTHR21230">
    <property type="entry name" value="VESICLE TRANSPORT V-SNARE PROTEIN VTI1-RELATED"/>
    <property type="match status" value="1"/>
</dbReference>
<dbReference type="Gene3D" id="1.20.58.400">
    <property type="entry name" value="t-snare proteins"/>
    <property type="match status" value="1"/>
</dbReference>
<evidence type="ECO:0000313" key="12">
    <source>
        <dbReference type="Proteomes" id="UP000244005"/>
    </source>
</evidence>